<comment type="subcellular location">
    <subcellularLocation>
        <location evidence="1">Cell envelope</location>
    </subcellularLocation>
</comment>
<evidence type="ECO:0000256" key="3">
    <source>
        <dbReference type="ARBA" id="ARBA00022729"/>
    </source>
</evidence>
<dbReference type="EMBL" id="QMQB01000001">
    <property type="protein sequence ID" value="RLE15327.1"/>
    <property type="molecule type" value="Genomic_DNA"/>
</dbReference>
<protein>
    <recommendedName>
        <fullName evidence="4">Periplasmic binding protein domain-containing protein</fullName>
    </recommendedName>
</protein>
<keyword evidence="3" id="KW-0732">Signal</keyword>
<gene>
    <name evidence="5" type="ORF">DRI96_00030</name>
</gene>
<evidence type="ECO:0000313" key="6">
    <source>
        <dbReference type="Proteomes" id="UP000267654"/>
    </source>
</evidence>
<evidence type="ECO:0000313" key="5">
    <source>
        <dbReference type="EMBL" id="RLE15327.1"/>
    </source>
</evidence>
<comment type="similarity">
    <text evidence="2">Belongs to the bacterial solute-binding protein 2 family.</text>
</comment>
<dbReference type="Gene3D" id="3.40.50.2300">
    <property type="match status" value="2"/>
</dbReference>
<accession>A0A662DLD3</accession>
<dbReference type="GO" id="GO:0030246">
    <property type="term" value="F:carbohydrate binding"/>
    <property type="evidence" value="ECO:0007669"/>
    <property type="project" value="UniProtKB-ARBA"/>
</dbReference>
<dbReference type="InterPro" id="IPR028082">
    <property type="entry name" value="Peripla_BP_I"/>
</dbReference>
<dbReference type="Proteomes" id="UP000267654">
    <property type="component" value="Unassembled WGS sequence"/>
</dbReference>
<name>A0A662DLD3_UNCAE</name>
<organism evidence="5 6">
    <name type="scientific">Aerophobetes bacterium</name>
    <dbReference type="NCBI Taxonomy" id="2030807"/>
    <lineage>
        <taxon>Bacteria</taxon>
        <taxon>Candidatus Aerophobota</taxon>
    </lineage>
</organism>
<evidence type="ECO:0000259" key="4">
    <source>
        <dbReference type="Pfam" id="PF13407"/>
    </source>
</evidence>
<proteinExistence type="inferred from homology"/>
<dbReference type="Pfam" id="PF13407">
    <property type="entry name" value="Peripla_BP_4"/>
    <property type="match status" value="1"/>
</dbReference>
<evidence type="ECO:0000256" key="2">
    <source>
        <dbReference type="ARBA" id="ARBA00007639"/>
    </source>
</evidence>
<dbReference type="InterPro" id="IPR025997">
    <property type="entry name" value="SBP_2_dom"/>
</dbReference>
<dbReference type="GO" id="GO:0030313">
    <property type="term" value="C:cell envelope"/>
    <property type="evidence" value="ECO:0007669"/>
    <property type="project" value="UniProtKB-SubCell"/>
</dbReference>
<reference evidence="5 6" key="1">
    <citation type="submission" date="2018-06" db="EMBL/GenBank/DDBJ databases">
        <title>Extensive metabolic versatility and redundancy in microbially diverse, dynamic hydrothermal sediments.</title>
        <authorList>
            <person name="Dombrowski N."/>
            <person name="Teske A."/>
            <person name="Baker B.J."/>
        </authorList>
    </citation>
    <scope>NUCLEOTIDE SEQUENCE [LARGE SCALE GENOMIC DNA]</scope>
    <source>
        <strain evidence="5">B19_G9</strain>
    </source>
</reference>
<sequence length="361" mass="39356">MRTNNLHLREVKMRRGRLFLIGILILTTILMVSSLGVCAKKTIRIGYAAPSLMDEGQVAIREGAYVTAKKFGWAFTTTDAERDASKQINQIESLLARGIDALVFVPVDSAALTVSVEKANKLGIPVITIDRKTTGGKLLLTVQSDNYLAGKQAGEYMVKLLKRKYGEPKGLVLELQGALGTNVAQLRGKGFNDVMAKYPNIKVISKPTNWYPDKGAAITEDILTAHPELDGIYWHSDCIGAGVVPALERLGKLKLIGEPGHIFLVGIDGTRVMLGYIREKKVDATMSQPLLDHGKVALEFLRAHFQGEAIPTSGLVIEPGALWSPAHIQMVNTGPLINLATTPVDLTNVDDPRLWGNMKKK</sequence>
<dbReference type="CDD" id="cd01536">
    <property type="entry name" value="PBP1_ABC_sugar_binding-like"/>
    <property type="match status" value="1"/>
</dbReference>
<evidence type="ECO:0000256" key="1">
    <source>
        <dbReference type="ARBA" id="ARBA00004196"/>
    </source>
</evidence>
<feature type="domain" description="Periplasmic binding protein" evidence="4">
    <location>
        <begin position="46"/>
        <end position="308"/>
    </location>
</feature>
<dbReference type="SUPFAM" id="SSF53822">
    <property type="entry name" value="Periplasmic binding protein-like I"/>
    <property type="match status" value="1"/>
</dbReference>
<dbReference type="PANTHER" id="PTHR46847:SF1">
    <property type="entry name" value="D-ALLOSE-BINDING PERIPLASMIC PROTEIN-RELATED"/>
    <property type="match status" value="1"/>
</dbReference>
<comment type="caution">
    <text evidence="5">The sequence shown here is derived from an EMBL/GenBank/DDBJ whole genome shotgun (WGS) entry which is preliminary data.</text>
</comment>
<dbReference type="PANTHER" id="PTHR46847">
    <property type="entry name" value="D-ALLOSE-BINDING PERIPLASMIC PROTEIN-RELATED"/>
    <property type="match status" value="1"/>
</dbReference>
<dbReference type="AlphaFoldDB" id="A0A662DLD3"/>